<evidence type="ECO:0000259" key="3">
    <source>
        <dbReference type="PROSITE" id="PS50804"/>
    </source>
</evidence>
<dbReference type="PROSITE" id="PS50804">
    <property type="entry name" value="SCAN_BOX"/>
    <property type="match status" value="1"/>
</dbReference>
<name>A0A6I8NG47_ORNAN</name>
<evidence type="ECO:0000313" key="4">
    <source>
        <dbReference type="Ensembl" id="ENSOANP00000040065.1"/>
    </source>
</evidence>
<dbReference type="Gene3D" id="1.10.4020.10">
    <property type="entry name" value="DNA breaking-rejoining enzymes"/>
    <property type="match status" value="1"/>
</dbReference>
<dbReference type="InterPro" id="IPR038269">
    <property type="entry name" value="SCAN_sf"/>
</dbReference>
<sequence length="162" mass="18470">MAAALCPQAPAPQEQEGFLVVKLEEESPWGRESPPPRGNEPCPEASRQRFRQFRYQEAAGPHEAFSQLWELCCRWLRPELRMKEQILELLVLEQFLNILPKDVQTWVQGQRPESGEEAVALVEDWQTEPGRAGQRVRDRRPGLRAEAVDGKSTGLGVRRPGF</sequence>
<keyword evidence="1" id="KW-0539">Nucleus</keyword>
<dbReference type="Pfam" id="PF02023">
    <property type="entry name" value="SCAN"/>
    <property type="match status" value="1"/>
</dbReference>
<reference evidence="4" key="3">
    <citation type="submission" date="2025-09" db="UniProtKB">
        <authorList>
            <consortium name="Ensembl"/>
        </authorList>
    </citation>
    <scope>IDENTIFICATION</scope>
    <source>
        <strain evidence="4">Glennie</strain>
    </source>
</reference>
<evidence type="ECO:0000256" key="2">
    <source>
        <dbReference type="SAM" id="MobiDB-lite"/>
    </source>
</evidence>
<organism evidence="4 5">
    <name type="scientific">Ornithorhynchus anatinus</name>
    <name type="common">Duckbill platypus</name>
    <dbReference type="NCBI Taxonomy" id="9258"/>
    <lineage>
        <taxon>Eukaryota</taxon>
        <taxon>Metazoa</taxon>
        <taxon>Chordata</taxon>
        <taxon>Craniata</taxon>
        <taxon>Vertebrata</taxon>
        <taxon>Euteleostomi</taxon>
        <taxon>Mammalia</taxon>
        <taxon>Monotremata</taxon>
        <taxon>Ornithorhynchidae</taxon>
        <taxon>Ornithorhynchus</taxon>
    </lineage>
</organism>
<dbReference type="GeneTree" id="ENSGT00940000154740"/>
<dbReference type="PANTHER" id="PTHR45935:SF25">
    <property type="entry name" value="SCAN BOX DOMAIN-CONTAINING PROTEIN"/>
    <property type="match status" value="1"/>
</dbReference>
<accession>A0A6I8NG47</accession>
<dbReference type="CDD" id="cd07936">
    <property type="entry name" value="SCAN"/>
    <property type="match status" value="1"/>
</dbReference>
<dbReference type="PANTHER" id="PTHR45935">
    <property type="entry name" value="PROTEIN ZBED8-RELATED"/>
    <property type="match status" value="1"/>
</dbReference>
<keyword evidence="5" id="KW-1185">Reference proteome</keyword>
<dbReference type="InParanoid" id="A0A6I8NG47"/>
<dbReference type="Ensembl" id="ENSOANT00000047010.1">
    <property type="protein sequence ID" value="ENSOANP00000040065.1"/>
    <property type="gene ID" value="ENSOANG00000036326.1"/>
</dbReference>
<reference evidence="4" key="2">
    <citation type="submission" date="2025-08" db="UniProtKB">
        <authorList>
            <consortium name="Ensembl"/>
        </authorList>
    </citation>
    <scope>IDENTIFICATION</scope>
    <source>
        <strain evidence="4">Glennie</strain>
    </source>
</reference>
<evidence type="ECO:0000256" key="1">
    <source>
        <dbReference type="ARBA" id="ARBA00023242"/>
    </source>
</evidence>
<reference evidence="4 5" key="1">
    <citation type="journal article" date="2008" name="Nature">
        <title>Genome analysis of the platypus reveals unique signatures of evolution.</title>
        <authorList>
            <person name="Warren W.C."/>
            <person name="Hillier L.W."/>
            <person name="Marshall Graves J.A."/>
            <person name="Birney E."/>
            <person name="Ponting C.P."/>
            <person name="Grutzner F."/>
            <person name="Belov K."/>
            <person name="Miller W."/>
            <person name="Clarke L."/>
            <person name="Chinwalla A.T."/>
            <person name="Yang S.P."/>
            <person name="Heger A."/>
            <person name="Locke D.P."/>
            <person name="Miethke P."/>
            <person name="Waters P.D."/>
            <person name="Veyrunes F."/>
            <person name="Fulton L."/>
            <person name="Fulton B."/>
            <person name="Graves T."/>
            <person name="Wallis J."/>
            <person name="Puente X.S."/>
            <person name="Lopez-Otin C."/>
            <person name="Ordonez G.R."/>
            <person name="Eichler E.E."/>
            <person name="Chen L."/>
            <person name="Cheng Z."/>
            <person name="Deakin J.E."/>
            <person name="Alsop A."/>
            <person name="Thompson K."/>
            <person name="Kirby P."/>
            <person name="Papenfuss A.T."/>
            <person name="Wakefield M.J."/>
            <person name="Olender T."/>
            <person name="Lancet D."/>
            <person name="Huttley G.A."/>
            <person name="Smit A.F."/>
            <person name="Pask A."/>
            <person name="Temple-Smith P."/>
            <person name="Batzer M.A."/>
            <person name="Walker J.A."/>
            <person name="Konkel M.K."/>
            <person name="Harris R.S."/>
            <person name="Whittington C.M."/>
            <person name="Wong E.S."/>
            <person name="Gemmell N.J."/>
            <person name="Buschiazzo E."/>
            <person name="Vargas Jentzsch I.M."/>
            <person name="Merkel A."/>
            <person name="Schmitz J."/>
            <person name="Zemann A."/>
            <person name="Churakov G."/>
            <person name="Kriegs J.O."/>
            <person name="Brosius J."/>
            <person name="Murchison E.P."/>
            <person name="Sachidanandam R."/>
            <person name="Smith C."/>
            <person name="Hannon G.J."/>
            <person name="Tsend-Ayush E."/>
            <person name="McMillan D."/>
            <person name="Attenborough R."/>
            <person name="Rens W."/>
            <person name="Ferguson-Smith M."/>
            <person name="Lefevre C.M."/>
            <person name="Sharp J.A."/>
            <person name="Nicholas K.R."/>
            <person name="Ray D.A."/>
            <person name="Kube M."/>
            <person name="Reinhardt R."/>
            <person name="Pringle T.H."/>
            <person name="Taylor J."/>
            <person name="Jones R.C."/>
            <person name="Nixon B."/>
            <person name="Dacheux J.L."/>
            <person name="Niwa H."/>
            <person name="Sekita Y."/>
            <person name="Huang X."/>
            <person name="Stark A."/>
            <person name="Kheradpour P."/>
            <person name="Kellis M."/>
            <person name="Flicek P."/>
            <person name="Chen Y."/>
            <person name="Webber C."/>
            <person name="Hardison R."/>
            <person name="Nelson J."/>
            <person name="Hallsworth-Pepin K."/>
            <person name="Delehaunty K."/>
            <person name="Markovic C."/>
            <person name="Minx P."/>
            <person name="Feng Y."/>
            <person name="Kremitzki C."/>
            <person name="Mitreva M."/>
            <person name="Glasscock J."/>
            <person name="Wylie T."/>
            <person name="Wohldmann P."/>
            <person name="Thiru P."/>
            <person name="Nhan M.N."/>
            <person name="Pohl C.S."/>
            <person name="Smith S.M."/>
            <person name="Hou S."/>
            <person name="Nefedov M."/>
            <person name="de Jong P.J."/>
            <person name="Renfree M.B."/>
            <person name="Mardis E.R."/>
            <person name="Wilson R.K."/>
        </authorList>
    </citation>
    <scope>NUCLEOTIDE SEQUENCE [LARGE SCALE GENOMIC DNA]</scope>
    <source>
        <strain evidence="4 5">Glennie</strain>
    </source>
</reference>
<dbReference type="InterPro" id="IPR050916">
    <property type="entry name" value="SCAN-C2H2_zinc_finger"/>
</dbReference>
<evidence type="ECO:0000313" key="5">
    <source>
        <dbReference type="Proteomes" id="UP000002279"/>
    </source>
</evidence>
<proteinExistence type="predicted"/>
<dbReference type="SMART" id="SM00431">
    <property type="entry name" value="SCAN"/>
    <property type="match status" value="1"/>
</dbReference>
<feature type="domain" description="SCAN box" evidence="3">
    <location>
        <begin position="47"/>
        <end position="128"/>
    </location>
</feature>
<feature type="region of interest" description="Disordered" evidence="2">
    <location>
        <begin position="127"/>
        <end position="162"/>
    </location>
</feature>
<feature type="region of interest" description="Disordered" evidence="2">
    <location>
        <begin position="24"/>
        <end position="45"/>
    </location>
</feature>
<protein>
    <recommendedName>
        <fullName evidence="3">SCAN box domain-containing protein</fullName>
    </recommendedName>
</protein>
<dbReference type="FunFam" id="1.10.4020.10:FF:000001">
    <property type="entry name" value="zinc finger protein 263 isoform X1"/>
    <property type="match status" value="1"/>
</dbReference>
<feature type="compositionally biased region" description="Basic and acidic residues" evidence="2">
    <location>
        <begin position="135"/>
        <end position="149"/>
    </location>
</feature>
<dbReference type="OMA" id="EEESPWG"/>
<dbReference type="Bgee" id="ENSOANG00000036326">
    <property type="expression patterns" value="Expressed in fibroblast and 8 other cell types or tissues"/>
</dbReference>
<dbReference type="AlphaFoldDB" id="A0A6I8NG47"/>
<dbReference type="SUPFAM" id="SSF47353">
    <property type="entry name" value="Retrovirus capsid dimerization domain-like"/>
    <property type="match status" value="1"/>
</dbReference>
<dbReference type="Proteomes" id="UP000002279">
    <property type="component" value="Chromosome 5"/>
</dbReference>
<dbReference type="InterPro" id="IPR003309">
    <property type="entry name" value="SCAN_dom"/>
</dbReference>